<keyword evidence="1" id="KW-1133">Transmembrane helix</keyword>
<dbReference type="CDD" id="cd00201">
    <property type="entry name" value="WW"/>
    <property type="match status" value="1"/>
</dbReference>
<keyword evidence="4" id="KW-1185">Reference proteome</keyword>
<reference evidence="4" key="1">
    <citation type="submission" date="2015-09" db="EMBL/GenBank/DDBJ databases">
        <authorList>
            <consortium name="Pathogen Informatics"/>
        </authorList>
    </citation>
    <scope>NUCLEOTIDE SEQUENCE [LARGE SCALE GENOMIC DNA]</scope>
    <source>
        <strain evidence="4">Lake Konstanz</strain>
    </source>
</reference>
<dbReference type="SUPFAM" id="SSF51045">
    <property type="entry name" value="WW domain"/>
    <property type="match status" value="1"/>
</dbReference>
<dbReference type="InterPro" id="IPR036020">
    <property type="entry name" value="WW_dom_sf"/>
</dbReference>
<evidence type="ECO:0000259" key="2">
    <source>
        <dbReference type="PROSITE" id="PS50020"/>
    </source>
</evidence>
<dbReference type="Gene3D" id="2.20.70.10">
    <property type="match status" value="1"/>
</dbReference>
<evidence type="ECO:0000313" key="4">
    <source>
        <dbReference type="Proteomes" id="UP000051952"/>
    </source>
</evidence>
<dbReference type="PANTHER" id="PTHR21377:SF0">
    <property type="entry name" value="PROTEIN FAM210B, MITOCHONDRIAL"/>
    <property type="match status" value="1"/>
</dbReference>
<dbReference type="OMA" id="QEFPATW"/>
<name>A0A0S4J0N1_BODSA</name>
<protein>
    <submittedName>
        <fullName evidence="3">GPI-anchored surface protein, putative</fullName>
    </submittedName>
</protein>
<keyword evidence="1" id="KW-0812">Transmembrane</keyword>
<dbReference type="AlphaFoldDB" id="A0A0S4J0N1"/>
<dbReference type="OrthoDB" id="271304at2759"/>
<evidence type="ECO:0000256" key="1">
    <source>
        <dbReference type="SAM" id="Phobius"/>
    </source>
</evidence>
<proteinExistence type="predicted"/>
<organism evidence="3 4">
    <name type="scientific">Bodo saltans</name>
    <name type="common">Flagellated protozoan</name>
    <dbReference type="NCBI Taxonomy" id="75058"/>
    <lineage>
        <taxon>Eukaryota</taxon>
        <taxon>Discoba</taxon>
        <taxon>Euglenozoa</taxon>
        <taxon>Kinetoplastea</taxon>
        <taxon>Metakinetoplastina</taxon>
        <taxon>Eubodonida</taxon>
        <taxon>Bodonidae</taxon>
        <taxon>Bodo</taxon>
    </lineage>
</organism>
<sequence length="279" mass="30319">MVAVMVRCSAAAHSRCYSCTPLRRELNTPALDAAKRIARPSADHPATGAAENVLSLSDAAIEWREYWSPEDEQPYYHNIKTQVVTWDVPEGFPTRFPAHHKFNENFKIDSNGRVQAASTDKTNEAVQGASLSLKQKLALYGSGGLLLYLIIHNICLTFVFVSIYFLEWDLVGVAQSYGFNIKKSHGSADVDASGATDTKRKGSFLGTFVTAVLLNKMTVPLQVVATLGLAPRFVPLLTPIANKIVPVVRAWIPFFGKKTASVKIHSVAASAANAASTQV</sequence>
<feature type="domain" description="WW" evidence="2">
    <location>
        <begin position="57"/>
        <end position="91"/>
    </location>
</feature>
<dbReference type="EMBL" id="CYKH01000589">
    <property type="protein sequence ID" value="CUG06477.1"/>
    <property type="molecule type" value="Genomic_DNA"/>
</dbReference>
<feature type="transmembrane region" description="Helical" evidence="1">
    <location>
        <begin position="145"/>
        <end position="166"/>
    </location>
</feature>
<dbReference type="Proteomes" id="UP000051952">
    <property type="component" value="Unassembled WGS sequence"/>
</dbReference>
<dbReference type="Pfam" id="PF06916">
    <property type="entry name" value="FAM210A-B_dom"/>
    <property type="match status" value="1"/>
</dbReference>
<keyword evidence="1" id="KW-0472">Membrane</keyword>
<dbReference type="VEuPathDB" id="TriTrypDB:BSAL_72855"/>
<dbReference type="InterPro" id="IPR009688">
    <property type="entry name" value="FAM210A/B-like_dom"/>
</dbReference>
<dbReference type="PANTHER" id="PTHR21377">
    <property type="entry name" value="PROTEIN FAM210B, MITOCHONDRIAL"/>
    <property type="match status" value="1"/>
</dbReference>
<dbReference type="PROSITE" id="PS50020">
    <property type="entry name" value="WW_DOMAIN_2"/>
    <property type="match status" value="1"/>
</dbReference>
<dbReference type="GO" id="GO:0005739">
    <property type="term" value="C:mitochondrion"/>
    <property type="evidence" value="ECO:0007669"/>
    <property type="project" value="TreeGrafter"/>
</dbReference>
<evidence type="ECO:0000313" key="3">
    <source>
        <dbReference type="EMBL" id="CUG06477.1"/>
    </source>
</evidence>
<gene>
    <name evidence="3" type="ORF">BSAL_72855</name>
</gene>
<dbReference type="InterPro" id="IPR045866">
    <property type="entry name" value="FAM210A/B-like"/>
</dbReference>
<accession>A0A0S4J0N1</accession>
<dbReference type="InterPro" id="IPR001202">
    <property type="entry name" value="WW_dom"/>
</dbReference>